<reference evidence="2" key="1">
    <citation type="submission" date="2014-09" db="EMBL/GenBank/DDBJ databases">
        <authorList>
            <person name="Magalhaes I.L.F."/>
            <person name="Oliveira U."/>
            <person name="Santos F.R."/>
            <person name="Vidigal T.H.D.A."/>
            <person name="Brescovit A.D."/>
            <person name="Santos A.J."/>
        </authorList>
    </citation>
    <scope>NUCLEOTIDE SEQUENCE</scope>
    <source>
        <tissue evidence="2">Shoot tissue taken approximately 20 cm above the soil surface</tissue>
    </source>
</reference>
<dbReference type="EMBL" id="GBRH01160853">
    <property type="protein sequence ID" value="JAE37043.1"/>
    <property type="molecule type" value="Transcribed_RNA"/>
</dbReference>
<sequence length="30" mass="3387">MWDQIQEQDPPEANPARSDDSYCTLAGQGY</sequence>
<reference evidence="2" key="2">
    <citation type="journal article" date="2015" name="Data Brief">
        <title>Shoot transcriptome of the giant reed, Arundo donax.</title>
        <authorList>
            <person name="Barrero R.A."/>
            <person name="Guerrero F.D."/>
            <person name="Moolhuijzen P."/>
            <person name="Goolsby J.A."/>
            <person name="Tidwell J."/>
            <person name="Bellgard S.E."/>
            <person name="Bellgard M.I."/>
        </authorList>
    </citation>
    <scope>NUCLEOTIDE SEQUENCE</scope>
    <source>
        <tissue evidence="2">Shoot tissue taken approximately 20 cm above the soil surface</tissue>
    </source>
</reference>
<organism evidence="2">
    <name type="scientific">Arundo donax</name>
    <name type="common">Giant reed</name>
    <name type="synonym">Donax arundinaceus</name>
    <dbReference type="NCBI Taxonomy" id="35708"/>
    <lineage>
        <taxon>Eukaryota</taxon>
        <taxon>Viridiplantae</taxon>
        <taxon>Streptophyta</taxon>
        <taxon>Embryophyta</taxon>
        <taxon>Tracheophyta</taxon>
        <taxon>Spermatophyta</taxon>
        <taxon>Magnoliopsida</taxon>
        <taxon>Liliopsida</taxon>
        <taxon>Poales</taxon>
        <taxon>Poaceae</taxon>
        <taxon>PACMAD clade</taxon>
        <taxon>Arundinoideae</taxon>
        <taxon>Arundineae</taxon>
        <taxon>Arundo</taxon>
    </lineage>
</organism>
<evidence type="ECO:0000256" key="1">
    <source>
        <dbReference type="SAM" id="MobiDB-lite"/>
    </source>
</evidence>
<protein>
    <submittedName>
        <fullName evidence="2">Uncharacterized protein</fullName>
    </submittedName>
</protein>
<accession>A0A0A9HVV5</accession>
<feature type="region of interest" description="Disordered" evidence="1">
    <location>
        <begin position="1"/>
        <end position="30"/>
    </location>
</feature>
<evidence type="ECO:0000313" key="2">
    <source>
        <dbReference type="EMBL" id="JAE37043.1"/>
    </source>
</evidence>
<proteinExistence type="predicted"/>
<dbReference type="AlphaFoldDB" id="A0A0A9HVV5"/>
<name>A0A0A9HVV5_ARUDO</name>